<proteinExistence type="predicted"/>
<evidence type="ECO:0000313" key="1">
    <source>
        <dbReference type="EMBL" id="TWT63940.1"/>
    </source>
</evidence>
<dbReference type="InterPro" id="IPR036583">
    <property type="entry name" value="23S_rRNA_IVS_sf"/>
</dbReference>
<dbReference type="CDD" id="cd16377">
    <property type="entry name" value="23S_rRNA_IVP_like"/>
    <property type="match status" value="1"/>
</dbReference>
<dbReference type="AlphaFoldDB" id="A0A5C5XLV9"/>
<dbReference type="OrthoDB" id="276165at2"/>
<dbReference type="SUPFAM" id="SSF158446">
    <property type="entry name" value="IVS-encoded protein-like"/>
    <property type="match status" value="1"/>
</dbReference>
<dbReference type="PANTHER" id="PTHR38471:SF2">
    <property type="entry name" value="FOUR HELIX BUNDLE PROTEIN"/>
    <property type="match status" value="1"/>
</dbReference>
<dbReference type="NCBIfam" id="TIGR02436">
    <property type="entry name" value="four helix bundle protein"/>
    <property type="match status" value="1"/>
</dbReference>
<name>A0A5C5XLV9_9PLAN</name>
<evidence type="ECO:0008006" key="3">
    <source>
        <dbReference type="Google" id="ProtNLM"/>
    </source>
</evidence>
<dbReference type="EMBL" id="SJPG01000001">
    <property type="protein sequence ID" value="TWT63940.1"/>
    <property type="molecule type" value="Genomic_DNA"/>
</dbReference>
<protein>
    <recommendedName>
        <fullName evidence="3">Four helix bundle protein</fullName>
    </recommendedName>
</protein>
<dbReference type="PANTHER" id="PTHR38471">
    <property type="entry name" value="FOUR HELIX BUNDLE PROTEIN"/>
    <property type="match status" value="1"/>
</dbReference>
<dbReference type="Gene3D" id="1.20.1440.60">
    <property type="entry name" value="23S rRNA-intervening sequence"/>
    <property type="match status" value="1"/>
</dbReference>
<comment type="caution">
    <text evidence="1">The sequence shown here is derived from an EMBL/GenBank/DDBJ whole genome shotgun (WGS) entry which is preliminary data.</text>
</comment>
<reference evidence="1 2" key="1">
    <citation type="submission" date="2019-02" db="EMBL/GenBank/DDBJ databases">
        <title>Deep-cultivation of Planctomycetes and their phenomic and genomic characterization uncovers novel biology.</title>
        <authorList>
            <person name="Wiegand S."/>
            <person name="Jogler M."/>
            <person name="Boedeker C."/>
            <person name="Pinto D."/>
            <person name="Vollmers J."/>
            <person name="Rivas-Marin E."/>
            <person name="Kohn T."/>
            <person name="Peeters S.H."/>
            <person name="Heuer A."/>
            <person name="Rast P."/>
            <person name="Oberbeckmann S."/>
            <person name="Bunk B."/>
            <person name="Jeske O."/>
            <person name="Meyerdierks A."/>
            <person name="Storesund J.E."/>
            <person name="Kallscheuer N."/>
            <person name="Luecker S."/>
            <person name="Lage O.M."/>
            <person name="Pohl T."/>
            <person name="Merkel B.J."/>
            <person name="Hornburger P."/>
            <person name="Mueller R.-W."/>
            <person name="Bruemmer F."/>
            <person name="Labrenz M."/>
            <person name="Spormann A.M."/>
            <person name="Op Den Camp H."/>
            <person name="Overmann J."/>
            <person name="Amann R."/>
            <person name="Jetten M.S.M."/>
            <person name="Mascher T."/>
            <person name="Medema M.H."/>
            <person name="Devos D.P."/>
            <person name="Kaster A.-K."/>
            <person name="Ovreas L."/>
            <person name="Rohde M."/>
            <person name="Galperin M.Y."/>
            <person name="Jogler C."/>
        </authorList>
    </citation>
    <scope>NUCLEOTIDE SEQUENCE [LARGE SCALE GENOMIC DNA]</scope>
    <source>
        <strain evidence="1 2">Pan54</strain>
    </source>
</reference>
<evidence type="ECO:0000313" key="2">
    <source>
        <dbReference type="Proteomes" id="UP000316095"/>
    </source>
</evidence>
<dbReference type="Pfam" id="PF05635">
    <property type="entry name" value="23S_rRNA_IVP"/>
    <property type="match status" value="1"/>
</dbReference>
<keyword evidence="2" id="KW-1185">Reference proteome</keyword>
<dbReference type="InterPro" id="IPR012657">
    <property type="entry name" value="23S_rRNA-intervening_sequence"/>
</dbReference>
<organism evidence="1 2">
    <name type="scientific">Rubinisphaera italica</name>
    <dbReference type="NCBI Taxonomy" id="2527969"/>
    <lineage>
        <taxon>Bacteria</taxon>
        <taxon>Pseudomonadati</taxon>
        <taxon>Planctomycetota</taxon>
        <taxon>Planctomycetia</taxon>
        <taxon>Planctomycetales</taxon>
        <taxon>Planctomycetaceae</taxon>
        <taxon>Rubinisphaera</taxon>
    </lineage>
</organism>
<dbReference type="Proteomes" id="UP000316095">
    <property type="component" value="Unassembled WGS sequence"/>
</dbReference>
<gene>
    <name evidence="1" type="ORF">Pan54_47000</name>
</gene>
<sequence length="120" mass="13794">MSQFRFEKLDVWHKAIELAEAVYKVSANFPQREIYGLTSQIRRAVVSVSSNIAEGNGRPSNKEYIRFIEIAYASLMEVVSQLFIAQKLNFITEVQLVELKNQANDIARMLSGLRRSLQDR</sequence>
<accession>A0A5C5XLV9</accession>